<evidence type="ECO:0000256" key="5">
    <source>
        <dbReference type="ARBA" id="ARBA00006271"/>
    </source>
</evidence>
<dbReference type="InterPro" id="IPR002125">
    <property type="entry name" value="CMP_dCMP_dom"/>
</dbReference>
<dbReference type="SUPFAM" id="SSF52540">
    <property type="entry name" value="P-loop containing nucleoside triphosphate hydrolases"/>
    <property type="match status" value="1"/>
</dbReference>
<dbReference type="SMART" id="SM00533">
    <property type="entry name" value="MUTSd"/>
    <property type="match status" value="1"/>
</dbReference>
<evidence type="ECO:0000313" key="25">
    <source>
        <dbReference type="EMBL" id="RYR00561.1"/>
    </source>
</evidence>
<dbReference type="Pfam" id="PF05739">
    <property type="entry name" value="SNARE"/>
    <property type="match status" value="1"/>
</dbReference>
<dbReference type="Pfam" id="PF05192">
    <property type="entry name" value="MutS_III"/>
    <property type="match status" value="1"/>
</dbReference>
<dbReference type="GO" id="GO:0008270">
    <property type="term" value="F:zinc ion binding"/>
    <property type="evidence" value="ECO:0007669"/>
    <property type="project" value="InterPro"/>
</dbReference>
<dbReference type="Gene3D" id="1.20.5.110">
    <property type="match status" value="1"/>
</dbReference>
<evidence type="ECO:0000259" key="23">
    <source>
        <dbReference type="PROSITE" id="PS50600"/>
    </source>
</evidence>
<dbReference type="Proteomes" id="UP000289738">
    <property type="component" value="Chromosome B07"/>
</dbReference>
<dbReference type="SMART" id="SM00397">
    <property type="entry name" value="t_SNARE"/>
    <property type="match status" value="1"/>
</dbReference>
<evidence type="ECO:0000256" key="7">
    <source>
        <dbReference type="ARBA" id="ARBA00022670"/>
    </source>
</evidence>
<dbReference type="CDD" id="cd01285">
    <property type="entry name" value="nucleoside_deaminase"/>
    <property type="match status" value="1"/>
</dbReference>
<dbReference type="Gene3D" id="1.10.1420.10">
    <property type="match status" value="1"/>
</dbReference>
<evidence type="ECO:0000256" key="2">
    <source>
        <dbReference type="ARBA" id="ARBA00004286"/>
    </source>
</evidence>
<dbReference type="InterPro" id="IPR045076">
    <property type="entry name" value="MutS"/>
</dbReference>
<feature type="domain" description="Ubiquitin-like protease family profile" evidence="23">
    <location>
        <begin position="933"/>
        <end position="1121"/>
    </location>
</feature>
<dbReference type="GO" id="GO:0008234">
    <property type="term" value="F:cysteine-type peptidase activity"/>
    <property type="evidence" value="ECO:0007669"/>
    <property type="project" value="InterPro"/>
</dbReference>
<evidence type="ECO:0000259" key="22">
    <source>
        <dbReference type="PROSITE" id="PS50192"/>
    </source>
</evidence>
<dbReference type="CDD" id="cd15841">
    <property type="entry name" value="SNARE_Qc"/>
    <property type="match status" value="1"/>
</dbReference>
<dbReference type="PROSITE" id="PS51747">
    <property type="entry name" value="CYT_DCMP_DEAMINASES_2"/>
    <property type="match status" value="1"/>
</dbReference>
<dbReference type="PROSITE" id="PS50192">
    <property type="entry name" value="T_SNARE"/>
    <property type="match status" value="1"/>
</dbReference>
<keyword evidence="9" id="KW-0547">Nucleotide-binding</keyword>
<evidence type="ECO:0000256" key="15">
    <source>
        <dbReference type="ARBA" id="ARBA00023125"/>
    </source>
</evidence>
<dbReference type="SUPFAM" id="SSF58038">
    <property type="entry name" value="SNARE fusion complex"/>
    <property type="match status" value="1"/>
</dbReference>
<keyword evidence="14" id="KW-0333">Golgi apparatus</keyword>
<dbReference type="FunFam" id="3.40.50.300:FF:001067">
    <property type="entry name" value="DNA mismatch repair protein MSH5"/>
    <property type="match status" value="1"/>
</dbReference>
<evidence type="ECO:0000256" key="3">
    <source>
        <dbReference type="ARBA" id="ARBA00004409"/>
    </source>
</evidence>
<keyword evidence="7" id="KW-0645">Protease</keyword>
<dbReference type="GO" id="GO:0002100">
    <property type="term" value="P:tRNA wobble adenosine to inosine editing"/>
    <property type="evidence" value="ECO:0007669"/>
    <property type="project" value="InterPro"/>
</dbReference>
<dbReference type="InterPro" id="IPR007696">
    <property type="entry name" value="DNA_mismatch_repair_MutS_core"/>
</dbReference>
<dbReference type="PANTHER" id="PTHR11361:SF20">
    <property type="entry name" value="MUTS PROTEIN HOMOLOG 5"/>
    <property type="match status" value="1"/>
</dbReference>
<dbReference type="PANTHER" id="PTHR11361">
    <property type="entry name" value="DNA MISMATCH REPAIR PROTEIN MUTS FAMILY MEMBER"/>
    <property type="match status" value="1"/>
</dbReference>
<dbReference type="GO" id="GO:0030983">
    <property type="term" value="F:mismatched DNA binding"/>
    <property type="evidence" value="ECO:0007669"/>
    <property type="project" value="InterPro"/>
</dbReference>
<dbReference type="GO" id="GO:0000139">
    <property type="term" value="C:Golgi membrane"/>
    <property type="evidence" value="ECO:0007669"/>
    <property type="project" value="UniProtKB-SubCell"/>
</dbReference>
<dbReference type="CDD" id="cd03281">
    <property type="entry name" value="ABC_MSH5_euk"/>
    <property type="match status" value="1"/>
</dbReference>
<dbReference type="GO" id="GO:0015031">
    <property type="term" value="P:protein transport"/>
    <property type="evidence" value="ECO:0007669"/>
    <property type="project" value="UniProtKB-KW"/>
</dbReference>
<dbReference type="Pfam" id="PF09177">
    <property type="entry name" value="STX6_10_61_N"/>
    <property type="match status" value="1"/>
</dbReference>
<dbReference type="SMART" id="SM00534">
    <property type="entry name" value="MUTSac"/>
    <property type="match status" value="1"/>
</dbReference>
<dbReference type="Gene3D" id="1.20.58.90">
    <property type="match status" value="1"/>
</dbReference>
<comment type="subcellular location">
    <subcellularLocation>
        <location evidence="2">Chromosome</location>
    </subcellularLocation>
    <subcellularLocation>
        <location evidence="3">Golgi apparatus membrane</location>
        <topology evidence="3">Single-pass type IV membrane protein</topology>
    </subcellularLocation>
    <subcellularLocation>
        <location evidence="1">Nucleus</location>
    </subcellularLocation>
</comment>
<feature type="domain" description="CMP/dCMP-type deaminase" evidence="24">
    <location>
        <begin position="1089"/>
        <end position="1219"/>
    </location>
</feature>
<name>A0A444YF91_ARAHY</name>
<gene>
    <name evidence="25" type="ORF">Ahy_B07g088675</name>
</gene>
<feature type="compositionally biased region" description="Acidic residues" evidence="20">
    <location>
        <begin position="666"/>
        <end position="684"/>
    </location>
</feature>
<dbReference type="Gene3D" id="3.40.50.300">
    <property type="entry name" value="P-loop containing nucleotide triphosphate hydrolases"/>
    <property type="match status" value="1"/>
</dbReference>
<evidence type="ECO:0000256" key="14">
    <source>
        <dbReference type="ARBA" id="ARBA00023034"/>
    </source>
</evidence>
<keyword evidence="26" id="KW-1185">Reference proteome</keyword>
<dbReference type="GO" id="GO:0006508">
    <property type="term" value="P:proteolysis"/>
    <property type="evidence" value="ECO:0007669"/>
    <property type="project" value="UniProtKB-KW"/>
</dbReference>
<dbReference type="FunFam" id="1.20.5.110:FF:000034">
    <property type="entry name" value="syntaxin-61 isoform X1"/>
    <property type="match status" value="1"/>
</dbReference>
<dbReference type="SUPFAM" id="SSF53927">
    <property type="entry name" value="Cytidine deaminase-like"/>
    <property type="match status" value="1"/>
</dbReference>
<keyword evidence="21" id="KW-0472">Membrane</keyword>
<keyword evidence="12" id="KW-0067">ATP-binding</keyword>
<evidence type="ECO:0000256" key="10">
    <source>
        <dbReference type="ARBA" id="ARBA00022801"/>
    </source>
</evidence>
<dbReference type="InterPro" id="IPR015260">
    <property type="entry name" value="Syntaxin-6/10/61_N"/>
</dbReference>
<feature type="compositionally biased region" description="Basic and acidic residues" evidence="20">
    <location>
        <begin position="709"/>
        <end position="720"/>
    </location>
</feature>
<dbReference type="SUPFAM" id="SSF47661">
    <property type="entry name" value="t-snare proteins"/>
    <property type="match status" value="1"/>
</dbReference>
<evidence type="ECO:0000256" key="13">
    <source>
        <dbReference type="ARBA" id="ARBA00022927"/>
    </source>
</evidence>
<dbReference type="GO" id="GO:0005694">
    <property type="term" value="C:chromosome"/>
    <property type="evidence" value="ECO:0007669"/>
    <property type="project" value="UniProtKB-SubCell"/>
</dbReference>
<dbReference type="InterPro" id="IPR003653">
    <property type="entry name" value="Peptidase_C48_C"/>
</dbReference>
<feature type="region of interest" description="Disordered" evidence="20">
    <location>
        <begin position="750"/>
        <end position="792"/>
    </location>
</feature>
<feature type="region of interest" description="Disordered" evidence="20">
    <location>
        <begin position="819"/>
        <end position="845"/>
    </location>
</feature>
<keyword evidence="6" id="KW-0158">Chromosome</keyword>
<dbReference type="STRING" id="3818.A0A444YF91"/>
<dbReference type="InterPro" id="IPR016192">
    <property type="entry name" value="APOBEC/CMP_deaminase_Zn-bd"/>
</dbReference>
<feature type="transmembrane region" description="Helical" evidence="21">
    <location>
        <begin position="1490"/>
        <end position="1509"/>
    </location>
</feature>
<evidence type="ECO:0000256" key="20">
    <source>
        <dbReference type="SAM" id="MobiDB-lite"/>
    </source>
</evidence>
<feature type="domain" description="T-SNARE coiled-coil homology" evidence="22">
    <location>
        <begin position="1418"/>
        <end position="1480"/>
    </location>
</feature>
<dbReference type="InterPro" id="IPR038765">
    <property type="entry name" value="Papain-like_cys_pep_sf"/>
</dbReference>
<feature type="region of interest" description="Disordered" evidence="20">
    <location>
        <begin position="653"/>
        <end position="723"/>
    </location>
</feature>
<evidence type="ECO:0000256" key="11">
    <source>
        <dbReference type="ARBA" id="ARBA00022833"/>
    </source>
</evidence>
<dbReference type="SUPFAM" id="SSF54001">
    <property type="entry name" value="Cysteine proteinases"/>
    <property type="match status" value="1"/>
</dbReference>
<sequence length="1510" mass="171166">MDEAAEAPQVKLVKSSIFSYEQAWHRLIYLRVVGMDEGLNEKERVYYLSSMMDMGSEVQVRASGGLLAILENERIVDTLEQMESGNTSITVDSVAEISLNWFMRPILDLEVLNYRLNSVSFFLCSEELVVSLRDTLKSVKDIPYLLKKFDSPSSICTSSDWTALLKSICALLHLGKIFEVGISEGLREELKYLNLDIVEKASSSISTELAYVYELVIGVIDVNRTKEKGYATIVKEGFCDELDELRQIYEELPEFLQQVSSLELAQFPVIFKDKPIPCIVYIQQIGYLMCIFEEKLEETTLEKLVDWEYTFCDADAETKRYFYRTPKTRELDNLLGDIYHKILDMERAITRDLFSHIVLFSSHLTKVATFAAELDCFLSMALVARQNNYIRPLLTEENLLDIKNGRHVLQEMTVDTFIPNDTKILRDGRINIITGPNFSGKSIYIKQVALIVFLSHIGSFVPADAATVGLTDRIFCATGSRLMTAEQSTFMIDLHQIGMMLRHATSRSLCLVDEFGKGTLTEDGIGLLAGTINHFVTYDEPPKVFICTHLMDLLQGHSLTKSQQISFHTMSILRPDDNSTFLEDIVFLYRLVPGHAHHSYGVPHEIIKRAALVLDAVANNKCVERLCNDNITARDHQYKVKRENFFAIYNSHQMDSRKRKQRQEESDSDSESESEPSDESEESSPTEKEKKKKKIKTTQKKTQPKKKKVVVEDSPPKEDQYFDGETYEISSDELDEWLGQNVFVPASQTTTETDFEPTPMLQIEGNTETTPETPKQLQETTPTVPPAPTKVHPDAEDAAALLMMARTASYVPKTDPGVPSFSLGLTDSSQEGASTQETEREKSPEAANLIEQLDSLVQRIASSATKGKNTSPQIQRETGGESSAKFETPRGLYQITDDMKQKCYIWGTRLKEDADGNTNEYEEMCTLIGQGEYILMRMHLASLQVKSDIESQIVSAICLILNNKNEKRFQEQIYCLPPDIVCMALSDHPNGEFVSPKTKKEFRVEAYPSFIPFIDRKKLTSHPYIFAPVCYAGHWWLWLINTRKRKCQILDPLHKIAPTDERKTINKFTGYVFSRLITYAGGGPLQKGEREKEIKSPYVKISGQKTSYDCAVYVMKWMEIIEPENIKKGKYQWDNWPHATRHAEMEAVDVLLEQWQKNGLSMSEVAEKFSNCTLYVTCEPCIMCASALSILGIKEVFYGCSNDKFGGCGSILSLHQSSTDSPNNEVPLGKGFKCTGGIMASEARERERERERESSDNNNNKIICPQLKIHSTLSKRRFKIPLISCNLLITNGKALLTVGIEQISQRKFLLLVRALNGRKVDELDKAISVASRDPSWYGIDEVEIENRRRWTSSARTQVRTMKNSVEAGKASNVTNHASVNGMRRELMRLPNSHQADTSNQYTANHNDDFIESESDRQMLLMKKQDEELDELSLSVQRIGGVGLTIHEELLAQEKIIDELGNEMDSTSNRLDFVQKKVAMVMKKASAKGQIMMILGLLALFIFLFILVFFT</sequence>
<dbReference type="Pfam" id="PF00488">
    <property type="entry name" value="MutS_V"/>
    <property type="match status" value="1"/>
</dbReference>
<evidence type="ECO:0000256" key="21">
    <source>
        <dbReference type="SAM" id="Phobius"/>
    </source>
</evidence>
<dbReference type="InterPro" id="IPR010989">
    <property type="entry name" value="SNARE"/>
</dbReference>
<keyword evidence="16" id="KW-0539">Nucleus</keyword>
<dbReference type="GO" id="GO:0005634">
    <property type="term" value="C:nucleus"/>
    <property type="evidence" value="ECO:0007669"/>
    <property type="project" value="UniProtKB-SubCell"/>
</dbReference>
<comment type="similarity">
    <text evidence="5">Belongs to the DNA mismatch repair MutS family.</text>
</comment>
<dbReference type="InterPro" id="IPR027417">
    <property type="entry name" value="P-loop_NTPase"/>
</dbReference>
<dbReference type="PROSITE" id="PS00486">
    <property type="entry name" value="DNA_MISMATCH_REPAIR_2"/>
    <property type="match status" value="1"/>
</dbReference>
<dbReference type="InterPro" id="IPR058535">
    <property type="entry name" value="MafB19-deam"/>
</dbReference>
<evidence type="ECO:0000256" key="16">
    <source>
        <dbReference type="ARBA" id="ARBA00023242"/>
    </source>
</evidence>
<evidence type="ECO:0000256" key="19">
    <source>
        <dbReference type="ARBA" id="ARBA00077470"/>
    </source>
</evidence>
<dbReference type="GO" id="GO:0005524">
    <property type="term" value="F:ATP binding"/>
    <property type="evidence" value="ECO:0007669"/>
    <property type="project" value="UniProtKB-KW"/>
</dbReference>
<evidence type="ECO:0000256" key="4">
    <source>
        <dbReference type="ARBA" id="ARBA00005234"/>
    </source>
</evidence>
<dbReference type="Pfam" id="PF02902">
    <property type="entry name" value="Peptidase_C48"/>
    <property type="match status" value="1"/>
</dbReference>
<feature type="compositionally biased region" description="Polar residues" evidence="20">
    <location>
        <begin position="764"/>
        <end position="779"/>
    </location>
</feature>
<dbReference type="SUPFAM" id="SSF48334">
    <property type="entry name" value="DNA repair protein MutS, domain III"/>
    <property type="match status" value="1"/>
</dbReference>
<dbReference type="PROSITE" id="PS00903">
    <property type="entry name" value="CYT_DCMP_DEAMINASES_1"/>
    <property type="match status" value="1"/>
</dbReference>
<dbReference type="InterPro" id="IPR036187">
    <property type="entry name" value="DNA_mismatch_repair_MutS_sf"/>
</dbReference>
<keyword evidence="13" id="KW-0653">Protein transport</keyword>
<proteinExistence type="inferred from homology"/>
<keyword evidence="15" id="KW-0238">DNA-binding</keyword>
<keyword evidence="8" id="KW-0479">Metal-binding</keyword>
<dbReference type="EMBL" id="SDMP01000017">
    <property type="protein sequence ID" value="RYR00561.1"/>
    <property type="molecule type" value="Genomic_DNA"/>
</dbReference>
<feature type="compositionally biased region" description="Polar residues" evidence="20">
    <location>
        <begin position="863"/>
        <end position="876"/>
    </location>
</feature>
<dbReference type="InterPro" id="IPR016193">
    <property type="entry name" value="Cytidine_deaminase-like"/>
</dbReference>
<dbReference type="GO" id="GO:0006298">
    <property type="term" value="P:mismatch repair"/>
    <property type="evidence" value="ECO:0007669"/>
    <property type="project" value="InterPro"/>
</dbReference>
<evidence type="ECO:0000256" key="6">
    <source>
        <dbReference type="ARBA" id="ARBA00022454"/>
    </source>
</evidence>
<evidence type="ECO:0000256" key="1">
    <source>
        <dbReference type="ARBA" id="ARBA00004123"/>
    </source>
</evidence>
<dbReference type="GO" id="GO:0048193">
    <property type="term" value="P:Golgi vesicle transport"/>
    <property type="evidence" value="ECO:0007669"/>
    <property type="project" value="InterPro"/>
</dbReference>
<dbReference type="InterPro" id="IPR000727">
    <property type="entry name" value="T_SNARE_dom"/>
</dbReference>
<dbReference type="Pfam" id="PF14437">
    <property type="entry name" value="MafB19-deam"/>
    <property type="match status" value="1"/>
</dbReference>
<reference evidence="25 26" key="1">
    <citation type="submission" date="2019-01" db="EMBL/GenBank/DDBJ databases">
        <title>Sequencing of cultivated peanut Arachis hypogaea provides insights into genome evolution and oil improvement.</title>
        <authorList>
            <person name="Chen X."/>
        </authorList>
    </citation>
    <scope>NUCLEOTIDE SEQUENCE [LARGE SCALE GENOMIC DNA]</scope>
    <source>
        <strain evidence="26">cv. Fuhuasheng</strain>
        <tissue evidence="25">Leaves</tissue>
    </source>
</reference>
<dbReference type="GO" id="GO:0052717">
    <property type="term" value="F:tRNA-specific adenosine-34 deaminase activity"/>
    <property type="evidence" value="ECO:0007669"/>
    <property type="project" value="UniProtKB-EC"/>
</dbReference>
<evidence type="ECO:0000256" key="17">
    <source>
        <dbReference type="ARBA" id="ARBA00023254"/>
    </source>
</evidence>
<feature type="region of interest" description="Disordered" evidence="20">
    <location>
        <begin position="863"/>
        <end position="890"/>
    </location>
</feature>
<keyword evidence="21" id="KW-0812">Transmembrane</keyword>
<feature type="compositionally biased region" description="Basic residues" evidence="20">
    <location>
        <begin position="690"/>
        <end position="708"/>
    </location>
</feature>
<keyword evidence="17" id="KW-0469">Meiosis</keyword>
<dbReference type="Gene3D" id="3.40.140.10">
    <property type="entry name" value="Cytidine Deaminase, domain 2"/>
    <property type="match status" value="1"/>
</dbReference>
<evidence type="ECO:0000256" key="9">
    <source>
        <dbReference type="ARBA" id="ARBA00022741"/>
    </source>
</evidence>
<dbReference type="GO" id="GO:0051026">
    <property type="term" value="P:chiasma assembly"/>
    <property type="evidence" value="ECO:0007669"/>
    <property type="project" value="UniProtKB-ARBA"/>
</dbReference>
<keyword evidence="21" id="KW-1133">Transmembrane helix</keyword>
<evidence type="ECO:0000256" key="12">
    <source>
        <dbReference type="ARBA" id="ARBA00022840"/>
    </source>
</evidence>
<keyword evidence="10" id="KW-0378">Hydrolase</keyword>
<protein>
    <recommendedName>
        <fullName evidence="18">DNA mismatch repair protein MSH5</fullName>
    </recommendedName>
    <alternativeName>
        <fullName evidence="19">MutS protein homolog 5</fullName>
    </alternativeName>
</protein>
<evidence type="ECO:0000313" key="26">
    <source>
        <dbReference type="Proteomes" id="UP000289738"/>
    </source>
</evidence>
<keyword evidence="13" id="KW-0813">Transport</keyword>
<keyword evidence="11" id="KW-0862">Zinc</keyword>
<dbReference type="PROSITE" id="PS50600">
    <property type="entry name" value="ULP_PROTEASE"/>
    <property type="match status" value="1"/>
</dbReference>
<comment type="caution">
    <text evidence="25">The sequence shown here is derived from an EMBL/GenBank/DDBJ whole genome shotgun (WGS) entry which is preliminary data.</text>
</comment>
<evidence type="ECO:0000256" key="8">
    <source>
        <dbReference type="ARBA" id="ARBA00022723"/>
    </source>
</evidence>
<comment type="similarity">
    <text evidence="4">Belongs to the peptidase C48 family.</text>
</comment>
<dbReference type="InterPro" id="IPR000432">
    <property type="entry name" value="DNA_mismatch_repair_MutS_C"/>
</dbReference>
<accession>A0A444YF91</accession>
<feature type="compositionally biased region" description="Polar residues" evidence="20">
    <location>
        <begin position="823"/>
        <end position="836"/>
    </location>
</feature>
<organism evidence="25 26">
    <name type="scientific">Arachis hypogaea</name>
    <name type="common">Peanut</name>
    <dbReference type="NCBI Taxonomy" id="3818"/>
    <lineage>
        <taxon>Eukaryota</taxon>
        <taxon>Viridiplantae</taxon>
        <taxon>Streptophyta</taxon>
        <taxon>Embryophyta</taxon>
        <taxon>Tracheophyta</taxon>
        <taxon>Spermatophyta</taxon>
        <taxon>Magnoliopsida</taxon>
        <taxon>eudicotyledons</taxon>
        <taxon>Gunneridae</taxon>
        <taxon>Pentapetalae</taxon>
        <taxon>rosids</taxon>
        <taxon>fabids</taxon>
        <taxon>Fabales</taxon>
        <taxon>Fabaceae</taxon>
        <taxon>Papilionoideae</taxon>
        <taxon>50 kb inversion clade</taxon>
        <taxon>dalbergioids sensu lato</taxon>
        <taxon>Dalbergieae</taxon>
        <taxon>Pterocarpus clade</taxon>
        <taxon>Arachis</taxon>
    </lineage>
</organism>
<evidence type="ECO:0000259" key="24">
    <source>
        <dbReference type="PROSITE" id="PS51747"/>
    </source>
</evidence>
<dbReference type="GO" id="GO:0140664">
    <property type="term" value="F:ATP-dependent DNA damage sensor activity"/>
    <property type="evidence" value="ECO:0007669"/>
    <property type="project" value="InterPro"/>
</dbReference>
<evidence type="ECO:0000256" key="18">
    <source>
        <dbReference type="ARBA" id="ARBA00073549"/>
    </source>
</evidence>